<feature type="compositionally biased region" description="Acidic residues" evidence="1">
    <location>
        <begin position="592"/>
        <end position="610"/>
    </location>
</feature>
<proteinExistence type="predicted"/>
<keyword evidence="3" id="KW-1185">Reference proteome</keyword>
<reference evidence="2" key="1">
    <citation type="submission" date="2023-06" db="EMBL/GenBank/DDBJ databases">
        <title>Genome-scale phylogeny and comparative genomics of the fungal order Sordariales.</title>
        <authorList>
            <consortium name="Lawrence Berkeley National Laboratory"/>
            <person name="Hensen N."/>
            <person name="Bonometti L."/>
            <person name="Westerberg I."/>
            <person name="Brannstrom I.O."/>
            <person name="Guillou S."/>
            <person name="Cros-Aarteil S."/>
            <person name="Calhoun S."/>
            <person name="Haridas S."/>
            <person name="Kuo A."/>
            <person name="Mondo S."/>
            <person name="Pangilinan J."/>
            <person name="Riley R."/>
            <person name="LaButti K."/>
            <person name="Andreopoulos B."/>
            <person name="Lipzen A."/>
            <person name="Chen C."/>
            <person name="Yanf M."/>
            <person name="Daum C."/>
            <person name="Ng V."/>
            <person name="Clum A."/>
            <person name="Steindorff A."/>
            <person name="Ohm R."/>
            <person name="Martin F."/>
            <person name="Silar P."/>
            <person name="Natvig D."/>
            <person name="Lalanne C."/>
            <person name="Gautier V."/>
            <person name="Ament-velasquez S.L."/>
            <person name="Kruys A."/>
            <person name="Hutchinson M.I."/>
            <person name="Powell A.J."/>
            <person name="Barry K."/>
            <person name="Miller A.N."/>
            <person name="Grigoriev I.V."/>
            <person name="Debuchy R."/>
            <person name="Gladieux P."/>
            <person name="Thoren M.H."/>
            <person name="Johannesson H."/>
        </authorList>
    </citation>
    <scope>NUCLEOTIDE SEQUENCE</scope>
    <source>
        <strain evidence="2">SMH3187-1</strain>
    </source>
</reference>
<feature type="compositionally biased region" description="Polar residues" evidence="1">
    <location>
        <begin position="617"/>
        <end position="634"/>
    </location>
</feature>
<dbReference type="Gene3D" id="3.90.640.10">
    <property type="entry name" value="Actin, Chain A, domain 4"/>
    <property type="match status" value="1"/>
</dbReference>
<evidence type="ECO:0000313" key="3">
    <source>
        <dbReference type="Proteomes" id="UP001172155"/>
    </source>
</evidence>
<gene>
    <name evidence="2" type="ORF">B0T18DRAFT_466281</name>
</gene>
<comment type="caution">
    <text evidence="2">The sequence shown here is derived from an EMBL/GenBank/DDBJ whole genome shotgun (WGS) entry which is preliminary data.</text>
</comment>
<feature type="region of interest" description="Disordered" evidence="1">
    <location>
        <begin position="580"/>
        <end position="636"/>
    </location>
</feature>
<name>A0AA40EWM9_9PEZI</name>
<dbReference type="AlphaFoldDB" id="A0AA40EWM9"/>
<dbReference type="InterPro" id="IPR043129">
    <property type="entry name" value="ATPase_NBD"/>
</dbReference>
<dbReference type="EMBL" id="JAUKUD010000004">
    <property type="protein sequence ID" value="KAK0746876.1"/>
    <property type="molecule type" value="Genomic_DNA"/>
</dbReference>
<evidence type="ECO:0000313" key="2">
    <source>
        <dbReference type="EMBL" id="KAK0746876.1"/>
    </source>
</evidence>
<dbReference type="SUPFAM" id="SSF53067">
    <property type="entry name" value="Actin-like ATPase domain"/>
    <property type="match status" value="2"/>
</dbReference>
<dbReference type="Proteomes" id="UP001172155">
    <property type="component" value="Unassembled WGS sequence"/>
</dbReference>
<accession>A0AA40EWM9</accession>
<evidence type="ECO:0008006" key="4">
    <source>
        <dbReference type="Google" id="ProtNLM"/>
    </source>
</evidence>
<sequence length="681" mass="76781">MAPQRNTAAALRDPQSCYLGIDIGSHRTRICLWFDDSEYVVENRYNHNTETSNYAGDFPSALYVFDDDTSTTADNAYLIEGETPNRLSVSAKYVFYALTNTPPDALLEQYPLVHHLVRKKQDPVFKEKLRGAMITLLSVLRDRAMAVCRLKRLRVAKIGLTIPVQWTLEFEEVYRELVSEVFGIDQEAIYFFTETEALARYLFKHQADQMDPNGKHNTVLFFDFGGHNMNGCAFGVARDLGNPERNSFYRVGQKFGAGGGSEQWEHHIDEWFKDTWYGMNHAWPPSQHREDFLSRFRKQKCKRAELREDIIALYARPDDGATCRITLERKAIEDAWQKALSRPLKVARREVARLVSLVESGCVTSPLVVVSGGSARNPAVKSQMMTLCRQSGVHVVFTHDFDVSITYESAMVAKAASYVVSETLTLEQFFARGAAIGIQMKQSPTQGAPRGSPRIWDDSGALLLDLHHQPKANFRARYHDEFKLICDPFFERLPRTRGAGVAANLSYDLVYLGRRKQGTWSFRLSLEGSGDRMELVLKQNYRRRRDLKATAMKTLRLPLYFDGNSGCIHVGERDKTLDELDLGLPTQPNEMGEVDTDSPEESEEESDVDSVPDRASETASPRITDAGTVTGSSNADERGMFTTSVFAATDPWAAQVAQVEVGPIFDGLPRPWRIGPANRRV</sequence>
<evidence type="ECO:0000256" key="1">
    <source>
        <dbReference type="SAM" id="MobiDB-lite"/>
    </source>
</evidence>
<dbReference type="Gene3D" id="3.30.420.40">
    <property type="match status" value="2"/>
</dbReference>
<organism evidence="2 3">
    <name type="scientific">Schizothecium vesticola</name>
    <dbReference type="NCBI Taxonomy" id="314040"/>
    <lineage>
        <taxon>Eukaryota</taxon>
        <taxon>Fungi</taxon>
        <taxon>Dikarya</taxon>
        <taxon>Ascomycota</taxon>
        <taxon>Pezizomycotina</taxon>
        <taxon>Sordariomycetes</taxon>
        <taxon>Sordariomycetidae</taxon>
        <taxon>Sordariales</taxon>
        <taxon>Schizotheciaceae</taxon>
        <taxon>Schizothecium</taxon>
    </lineage>
</organism>
<protein>
    <recommendedName>
        <fullName evidence="4">Actin-like ATPase domain-containing protein</fullName>
    </recommendedName>
</protein>